<dbReference type="eggNOG" id="ENOG50331EZ">
    <property type="taxonomic scope" value="Bacteria"/>
</dbReference>
<dbReference type="EMBL" id="AP010656">
    <property type="protein sequence ID" value="BAG83693.1"/>
    <property type="molecule type" value="Genomic_DNA"/>
</dbReference>
<reference evidence="3" key="1">
    <citation type="journal article" date="2008" name="Science">
        <title>Genome of an endosymbiont coupling N2 fixation to cellulolysis within RT protist cells in termite gut.</title>
        <authorList>
            <person name="Hongoh Y."/>
            <person name="Sharma V.K."/>
            <person name="Prakash T."/>
            <person name="Noda S."/>
            <person name="Toh H."/>
            <person name="Taylor T.D."/>
            <person name="Kudo T."/>
            <person name="Sakaki Y."/>
            <person name="Toyoda A."/>
            <person name="Hattori M."/>
            <person name="Ohkuma M."/>
        </authorList>
    </citation>
    <scope>NUCLEOTIDE SEQUENCE [LARGE SCALE GENOMIC DNA]</scope>
</reference>
<sequence>MDKKRLAFGKENFILLFISIIVIVIGFIVMAEGKFSEETGFDPSIFSTRRILIAPVIIISGFGLVICAILKKPK</sequence>
<proteinExistence type="predicted"/>
<dbReference type="OrthoDB" id="963379at2"/>
<dbReference type="AlphaFoldDB" id="B6YR71"/>
<dbReference type="HOGENOM" id="CLU_176977_0_0_10"/>
<feature type="transmembrane region" description="Helical" evidence="1">
    <location>
        <begin position="12"/>
        <end position="31"/>
    </location>
</feature>
<dbReference type="Pfam" id="PF11297">
    <property type="entry name" value="DUF3098"/>
    <property type="match status" value="1"/>
</dbReference>
<keyword evidence="1" id="KW-0812">Transmembrane</keyword>
<feature type="transmembrane region" description="Helical" evidence="1">
    <location>
        <begin position="51"/>
        <end position="70"/>
    </location>
</feature>
<keyword evidence="1" id="KW-1133">Transmembrane helix</keyword>
<evidence type="ECO:0008006" key="4">
    <source>
        <dbReference type="Google" id="ProtNLM"/>
    </source>
</evidence>
<dbReference type="RefSeq" id="WP_012573454.1">
    <property type="nucleotide sequence ID" value="NC_011565.1"/>
</dbReference>
<protein>
    <recommendedName>
        <fullName evidence="4">DUF3098 domain-containing protein</fullName>
    </recommendedName>
</protein>
<keyword evidence="3" id="KW-1185">Reference proteome</keyword>
<dbReference type="KEGG" id="aps:CFPG_430"/>
<name>B6YR71_AZOPC</name>
<dbReference type="STRING" id="511995.CFPG_430"/>
<keyword evidence="1" id="KW-0472">Membrane</keyword>
<evidence type="ECO:0000256" key="1">
    <source>
        <dbReference type="SAM" id="Phobius"/>
    </source>
</evidence>
<evidence type="ECO:0000313" key="2">
    <source>
        <dbReference type="EMBL" id="BAG83693.1"/>
    </source>
</evidence>
<organism evidence="2 3">
    <name type="scientific">Azobacteroides pseudotrichonymphae genomovar. CFP2</name>
    <dbReference type="NCBI Taxonomy" id="511995"/>
    <lineage>
        <taxon>Bacteria</taxon>
        <taxon>Pseudomonadati</taxon>
        <taxon>Bacteroidota</taxon>
        <taxon>Bacteroidia</taxon>
        <taxon>Bacteroidales</taxon>
        <taxon>Candidatus Azobacteroides</taxon>
    </lineage>
</organism>
<accession>B6YR71</accession>
<dbReference type="Proteomes" id="UP000000723">
    <property type="component" value="Chromosome"/>
</dbReference>
<dbReference type="InterPro" id="IPR021448">
    <property type="entry name" value="DUF3098"/>
</dbReference>
<gene>
    <name evidence="2" type="ordered locus">CFPG_430</name>
</gene>
<evidence type="ECO:0000313" key="3">
    <source>
        <dbReference type="Proteomes" id="UP000000723"/>
    </source>
</evidence>